<dbReference type="GO" id="GO:0046872">
    <property type="term" value="F:metal ion binding"/>
    <property type="evidence" value="ECO:0007669"/>
    <property type="project" value="InterPro"/>
</dbReference>
<dbReference type="GO" id="GO:0005739">
    <property type="term" value="C:mitochondrion"/>
    <property type="evidence" value="ECO:0007669"/>
    <property type="project" value="TreeGrafter"/>
</dbReference>
<dbReference type="SUPFAM" id="SSF63411">
    <property type="entry name" value="LuxS/MPP-like metallohydrolase"/>
    <property type="match status" value="1"/>
</dbReference>
<accession>A0A2I0VZ31</accession>
<reference evidence="3 4" key="2">
    <citation type="journal article" date="2017" name="Nature">
        <title>The Apostasia genome and the evolution of orchids.</title>
        <authorList>
            <person name="Zhang G.Q."/>
            <person name="Liu K.W."/>
            <person name="Li Z."/>
            <person name="Lohaus R."/>
            <person name="Hsiao Y.Y."/>
            <person name="Niu S.C."/>
            <person name="Wang J.Y."/>
            <person name="Lin Y.C."/>
            <person name="Xu Q."/>
            <person name="Chen L.J."/>
            <person name="Yoshida K."/>
            <person name="Fujiwara S."/>
            <person name="Wang Z.W."/>
            <person name="Zhang Y.Q."/>
            <person name="Mitsuda N."/>
            <person name="Wang M."/>
            <person name="Liu G.H."/>
            <person name="Pecoraro L."/>
            <person name="Huang H.X."/>
            <person name="Xiao X.J."/>
            <person name="Lin M."/>
            <person name="Wu X.Y."/>
            <person name="Wu W.L."/>
            <person name="Chen Y.Y."/>
            <person name="Chang S.B."/>
            <person name="Sakamoto S."/>
            <person name="Ohme-Takagi M."/>
            <person name="Yagi M."/>
            <person name="Zeng S.J."/>
            <person name="Shen C.Y."/>
            <person name="Yeh C.M."/>
            <person name="Luo Y.B."/>
            <person name="Tsai W.C."/>
            <person name="Van de Peer Y."/>
            <person name="Liu Z.J."/>
        </authorList>
    </citation>
    <scope>NUCLEOTIDE SEQUENCE [LARGE SCALE GENOMIC DNA]</scope>
    <source>
        <tissue evidence="3">The whole plant</tissue>
    </source>
</reference>
<dbReference type="InterPro" id="IPR011765">
    <property type="entry name" value="Pept_M16_N"/>
</dbReference>
<dbReference type="InterPro" id="IPR050361">
    <property type="entry name" value="MPP/UQCRC_Complex"/>
</dbReference>
<gene>
    <name evidence="3" type="ORF">MA16_Dca024956</name>
</gene>
<name>A0A2I0VZ31_9ASPA</name>
<keyword evidence="4" id="KW-1185">Reference proteome</keyword>
<dbReference type="STRING" id="906689.A0A2I0VZ31"/>
<dbReference type="Gene3D" id="3.30.830.10">
    <property type="entry name" value="Metalloenzyme, LuxS/M16 peptidase-like"/>
    <property type="match status" value="2"/>
</dbReference>
<dbReference type="Pfam" id="PF05193">
    <property type="entry name" value="Peptidase_M16_C"/>
    <property type="match status" value="1"/>
</dbReference>
<feature type="domain" description="Peptidase M16 C-terminal" evidence="2">
    <location>
        <begin position="105"/>
        <end position="200"/>
    </location>
</feature>
<evidence type="ECO:0000313" key="4">
    <source>
        <dbReference type="Proteomes" id="UP000233837"/>
    </source>
</evidence>
<dbReference type="Proteomes" id="UP000233837">
    <property type="component" value="Unassembled WGS sequence"/>
</dbReference>
<feature type="domain" description="Peptidase M16 N-terminal" evidence="1">
    <location>
        <begin position="5"/>
        <end position="99"/>
    </location>
</feature>
<sequence length="219" mass="24617">MEQLHFLEHMIFKGTRRRTSQSLEEEIENWSKDIAVAVDVLADILQNSRFPEHAIKRERGVILREMEEVQGQMEEVIFELSSCSCIYKHPLGDTILGPEENIQAISRVDLQKYIFKSLCRPRMVVSAAGAIKHDEVVNLVHRLFTKFSRDPTNRLISFRAKPATFTASHVAVALKGAAWTDANSIPLMVIQTLLGSWNKSAGVGNCSGSELARRISQKA</sequence>
<dbReference type="Pfam" id="PF00675">
    <property type="entry name" value="Peptidase_M16"/>
    <property type="match status" value="1"/>
</dbReference>
<evidence type="ECO:0000313" key="3">
    <source>
        <dbReference type="EMBL" id="PKU68662.1"/>
    </source>
</evidence>
<protein>
    <submittedName>
        <fullName evidence="3">Putative mitochondrial-processing peptidase subunit beta</fullName>
    </submittedName>
</protein>
<dbReference type="EMBL" id="KZ503059">
    <property type="protein sequence ID" value="PKU68662.1"/>
    <property type="molecule type" value="Genomic_DNA"/>
</dbReference>
<proteinExistence type="predicted"/>
<dbReference type="InterPro" id="IPR007863">
    <property type="entry name" value="Peptidase_M16_C"/>
</dbReference>
<dbReference type="PANTHER" id="PTHR11851">
    <property type="entry name" value="METALLOPROTEASE"/>
    <property type="match status" value="1"/>
</dbReference>
<evidence type="ECO:0000259" key="2">
    <source>
        <dbReference type="Pfam" id="PF05193"/>
    </source>
</evidence>
<reference evidence="3 4" key="1">
    <citation type="journal article" date="2016" name="Sci. Rep.">
        <title>The Dendrobium catenatum Lindl. genome sequence provides insights into polysaccharide synthase, floral development and adaptive evolution.</title>
        <authorList>
            <person name="Zhang G.Q."/>
            <person name="Xu Q."/>
            <person name="Bian C."/>
            <person name="Tsai W.C."/>
            <person name="Yeh C.M."/>
            <person name="Liu K.W."/>
            <person name="Yoshida K."/>
            <person name="Zhang L.S."/>
            <person name="Chang S.B."/>
            <person name="Chen F."/>
            <person name="Shi Y."/>
            <person name="Su Y.Y."/>
            <person name="Zhang Y.Q."/>
            <person name="Chen L.J."/>
            <person name="Yin Y."/>
            <person name="Lin M."/>
            <person name="Huang H."/>
            <person name="Deng H."/>
            <person name="Wang Z.W."/>
            <person name="Zhu S.L."/>
            <person name="Zhao X."/>
            <person name="Deng C."/>
            <person name="Niu S.C."/>
            <person name="Huang J."/>
            <person name="Wang M."/>
            <person name="Liu G.H."/>
            <person name="Yang H.J."/>
            <person name="Xiao X.J."/>
            <person name="Hsiao Y.Y."/>
            <person name="Wu W.L."/>
            <person name="Chen Y.Y."/>
            <person name="Mitsuda N."/>
            <person name="Ohme-Takagi M."/>
            <person name="Luo Y.B."/>
            <person name="Van de Peer Y."/>
            <person name="Liu Z.J."/>
        </authorList>
    </citation>
    <scope>NUCLEOTIDE SEQUENCE [LARGE SCALE GENOMIC DNA]</scope>
    <source>
        <tissue evidence="3">The whole plant</tissue>
    </source>
</reference>
<organism evidence="3 4">
    <name type="scientific">Dendrobium catenatum</name>
    <dbReference type="NCBI Taxonomy" id="906689"/>
    <lineage>
        <taxon>Eukaryota</taxon>
        <taxon>Viridiplantae</taxon>
        <taxon>Streptophyta</taxon>
        <taxon>Embryophyta</taxon>
        <taxon>Tracheophyta</taxon>
        <taxon>Spermatophyta</taxon>
        <taxon>Magnoliopsida</taxon>
        <taxon>Liliopsida</taxon>
        <taxon>Asparagales</taxon>
        <taxon>Orchidaceae</taxon>
        <taxon>Epidendroideae</taxon>
        <taxon>Malaxideae</taxon>
        <taxon>Dendrobiinae</taxon>
        <taxon>Dendrobium</taxon>
    </lineage>
</organism>
<evidence type="ECO:0000259" key="1">
    <source>
        <dbReference type="Pfam" id="PF00675"/>
    </source>
</evidence>
<dbReference type="InterPro" id="IPR011249">
    <property type="entry name" value="Metalloenz_LuxS/M16"/>
</dbReference>
<dbReference type="AlphaFoldDB" id="A0A2I0VZ31"/>
<dbReference type="PANTHER" id="PTHR11851:SF196">
    <property type="entry name" value="MITOCHONDRIAL-PROCESSING PEPTIDASE SUBUNIT BETA MITOCHONDRIAL"/>
    <property type="match status" value="1"/>
</dbReference>